<feature type="transmembrane region" description="Helical" evidence="1">
    <location>
        <begin position="105"/>
        <end position="124"/>
    </location>
</feature>
<name>A0ABQ2DTT0_9MICC</name>
<keyword evidence="1" id="KW-1133">Transmembrane helix</keyword>
<feature type="transmembrane region" description="Helical" evidence="1">
    <location>
        <begin position="30"/>
        <end position="52"/>
    </location>
</feature>
<dbReference type="Proteomes" id="UP000606115">
    <property type="component" value="Unassembled WGS sequence"/>
</dbReference>
<protein>
    <recommendedName>
        <fullName evidence="2">DUF1206 domain-containing protein</fullName>
    </recommendedName>
</protein>
<reference evidence="4" key="1">
    <citation type="journal article" date="2019" name="Int. J. Syst. Evol. Microbiol.">
        <title>The Global Catalogue of Microorganisms (GCM) 10K type strain sequencing project: providing services to taxonomists for standard genome sequencing and annotation.</title>
        <authorList>
            <consortium name="The Broad Institute Genomics Platform"/>
            <consortium name="The Broad Institute Genome Sequencing Center for Infectious Disease"/>
            <person name="Wu L."/>
            <person name="Ma J."/>
        </authorList>
    </citation>
    <scope>NUCLEOTIDE SEQUENCE [LARGE SCALE GENOMIC DNA]</scope>
    <source>
        <strain evidence="4">CGMCC 1.3685</strain>
    </source>
</reference>
<dbReference type="InterPro" id="IPR009597">
    <property type="entry name" value="DUF1206"/>
</dbReference>
<accession>A0ABQ2DTT0</accession>
<feature type="transmembrane region" description="Helical" evidence="1">
    <location>
        <begin position="238"/>
        <end position="260"/>
    </location>
</feature>
<comment type="caution">
    <text evidence="3">The sequence shown here is derived from an EMBL/GenBank/DDBJ whole genome shotgun (WGS) entry which is preliminary data.</text>
</comment>
<feature type="transmembrane region" description="Helical" evidence="1">
    <location>
        <begin position="72"/>
        <end position="93"/>
    </location>
</feature>
<feature type="transmembrane region" description="Helical" evidence="1">
    <location>
        <begin position="198"/>
        <end position="218"/>
    </location>
</feature>
<feature type="domain" description="DUF1206" evidence="2">
    <location>
        <begin position="196"/>
        <end position="265"/>
    </location>
</feature>
<dbReference type="EMBL" id="BMKX01000007">
    <property type="protein sequence ID" value="GGJ67621.1"/>
    <property type="molecule type" value="Genomic_DNA"/>
</dbReference>
<feature type="domain" description="DUF1206" evidence="2">
    <location>
        <begin position="29"/>
        <end position="93"/>
    </location>
</feature>
<feature type="domain" description="DUF1206" evidence="2">
    <location>
        <begin position="104"/>
        <end position="172"/>
    </location>
</feature>
<organism evidence="3 4">
    <name type="scientific">Glutamicibacter ardleyensis</name>
    <dbReference type="NCBI Taxonomy" id="225894"/>
    <lineage>
        <taxon>Bacteria</taxon>
        <taxon>Bacillati</taxon>
        <taxon>Actinomycetota</taxon>
        <taxon>Actinomycetes</taxon>
        <taxon>Micrococcales</taxon>
        <taxon>Micrococcaceae</taxon>
        <taxon>Glutamicibacter</taxon>
    </lineage>
</organism>
<sequence>MAMNASADAANAARRAADHPWFERLARSGYVANGILHGVLGALALVLATGGSAQADQSGAIQALASQPFGELLLWVCAAGSLLLGLWNISQALLHSDKLRTRIKFVSTGLVFLLTGGAFGRYAIGSGSDSKKTATSLSGELMGHPAGQIALIITGAAVICVGGFFVFRGVTRRFLKDLKTTGGTAVSPAVKITGTIGYIAKGLVLGALGLLFIVATIQHDPEEATGIDGALKAIRDQSFGSVALAAIGVGLLAYAVYLLFRARYDSMD</sequence>
<feature type="transmembrane region" description="Helical" evidence="1">
    <location>
        <begin position="144"/>
        <end position="167"/>
    </location>
</feature>
<proteinExistence type="predicted"/>
<evidence type="ECO:0000313" key="4">
    <source>
        <dbReference type="Proteomes" id="UP000606115"/>
    </source>
</evidence>
<keyword evidence="1" id="KW-0812">Transmembrane</keyword>
<evidence type="ECO:0000256" key="1">
    <source>
        <dbReference type="SAM" id="Phobius"/>
    </source>
</evidence>
<dbReference type="Pfam" id="PF06724">
    <property type="entry name" value="DUF1206"/>
    <property type="match status" value="3"/>
</dbReference>
<evidence type="ECO:0000313" key="3">
    <source>
        <dbReference type="EMBL" id="GGJ67621.1"/>
    </source>
</evidence>
<gene>
    <name evidence="3" type="ORF">GCM10007173_28140</name>
</gene>
<keyword evidence="1" id="KW-0472">Membrane</keyword>
<evidence type="ECO:0000259" key="2">
    <source>
        <dbReference type="Pfam" id="PF06724"/>
    </source>
</evidence>
<keyword evidence="4" id="KW-1185">Reference proteome</keyword>